<evidence type="ECO:0000313" key="4">
    <source>
        <dbReference type="Proteomes" id="UP000002630"/>
    </source>
</evidence>
<feature type="compositionally biased region" description="Gly residues" evidence="1">
    <location>
        <begin position="409"/>
        <end position="421"/>
    </location>
</feature>
<dbReference type="OrthoDB" id="756206at2759"/>
<dbReference type="Gene3D" id="3.10.20.90">
    <property type="entry name" value="Phosphatidylinositol 3-kinase Catalytic Subunit, Chain A, domain 1"/>
    <property type="match status" value="1"/>
</dbReference>
<dbReference type="CDD" id="cd17039">
    <property type="entry name" value="Ubl_ubiquitin_like"/>
    <property type="match status" value="2"/>
</dbReference>
<dbReference type="EMBL" id="FN648394">
    <property type="protein sequence ID" value="CBJ30824.1"/>
    <property type="molecule type" value="Genomic_DNA"/>
</dbReference>
<feature type="region of interest" description="Disordered" evidence="1">
    <location>
        <begin position="522"/>
        <end position="542"/>
    </location>
</feature>
<feature type="region of interest" description="Disordered" evidence="1">
    <location>
        <begin position="183"/>
        <end position="241"/>
    </location>
</feature>
<feature type="compositionally biased region" description="Polar residues" evidence="1">
    <location>
        <begin position="208"/>
        <end position="233"/>
    </location>
</feature>
<dbReference type="SUPFAM" id="SSF54236">
    <property type="entry name" value="Ubiquitin-like"/>
    <property type="match status" value="1"/>
</dbReference>
<evidence type="ECO:0000256" key="1">
    <source>
        <dbReference type="SAM" id="MobiDB-lite"/>
    </source>
</evidence>
<feature type="compositionally biased region" description="Low complexity" evidence="1">
    <location>
        <begin position="371"/>
        <end position="382"/>
    </location>
</feature>
<evidence type="ECO:0000313" key="3">
    <source>
        <dbReference type="EMBL" id="CBJ30824.1"/>
    </source>
</evidence>
<dbReference type="Proteomes" id="UP000002630">
    <property type="component" value="Linkage Group LG26"/>
</dbReference>
<dbReference type="PROSITE" id="PS50053">
    <property type="entry name" value="UBIQUITIN_2"/>
    <property type="match status" value="1"/>
</dbReference>
<dbReference type="InterPro" id="IPR000626">
    <property type="entry name" value="Ubiquitin-like_dom"/>
</dbReference>
<feature type="compositionally biased region" description="Polar residues" evidence="1">
    <location>
        <begin position="459"/>
        <end position="469"/>
    </location>
</feature>
<reference evidence="3 4" key="1">
    <citation type="journal article" date="2010" name="Nature">
        <title>The Ectocarpus genome and the independent evolution of multicellularity in brown algae.</title>
        <authorList>
            <person name="Cock J.M."/>
            <person name="Sterck L."/>
            <person name="Rouze P."/>
            <person name="Scornet D."/>
            <person name="Allen A.E."/>
            <person name="Amoutzias G."/>
            <person name="Anthouard V."/>
            <person name="Artiguenave F."/>
            <person name="Aury J.M."/>
            <person name="Badger J.H."/>
            <person name="Beszteri B."/>
            <person name="Billiau K."/>
            <person name="Bonnet E."/>
            <person name="Bothwell J.H."/>
            <person name="Bowler C."/>
            <person name="Boyen C."/>
            <person name="Brownlee C."/>
            <person name="Carrano C.J."/>
            <person name="Charrier B."/>
            <person name="Cho G.Y."/>
            <person name="Coelho S.M."/>
            <person name="Collen J."/>
            <person name="Corre E."/>
            <person name="Da Silva C."/>
            <person name="Delage L."/>
            <person name="Delaroque N."/>
            <person name="Dittami S.M."/>
            <person name="Doulbeau S."/>
            <person name="Elias M."/>
            <person name="Farnham G."/>
            <person name="Gachon C.M."/>
            <person name="Gschloessl B."/>
            <person name="Heesch S."/>
            <person name="Jabbari K."/>
            <person name="Jubin C."/>
            <person name="Kawai H."/>
            <person name="Kimura K."/>
            <person name="Kloareg B."/>
            <person name="Kupper F.C."/>
            <person name="Lang D."/>
            <person name="Le Bail A."/>
            <person name="Leblanc C."/>
            <person name="Lerouge P."/>
            <person name="Lohr M."/>
            <person name="Lopez P.J."/>
            <person name="Martens C."/>
            <person name="Maumus F."/>
            <person name="Michel G."/>
            <person name="Miranda-Saavedra D."/>
            <person name="Morales J."/>
            <person name="Moreau H."/>
            <person name="Motomura T."/>
            <person name="Nagasato C."/>
            <person name="Napoli C.A."/>
            <person name="Nelson D.R."/>
            <person name="Nyvall-Collen P."/>
            <person name="Peters A.F."/>
            <person name="Pommier C."/>
            <person name="Potin P."/>
            <person name="Poulain J."/>
            <person name="Quesneville H."/>
            <person name="Read B."/>
            <person name="Rensing S.A."/>
            <person name="Ritter A."/>
            <person name="Rousvoal S."/>
            <person name="Samanta M."/>
            <person name="Samson G."/>
            <person name="Schroeder D.C."/>
            <person name="Segurens B."/>
            <person name="Strittmatter M."/>
            <person name="Tonon T."/>
            <person name="Tregear J.W."/>
            <person name="Valentin K."/>
            <person name="von Dassow P."/>
            <person name="Yamagishi T."/>
            <person name="Van de Peer Y."/>
            <person name="Wincker P."/>
        </authorList>
    </citation>
    <scope>NUCLEOTIDE SEQUENCE [LARGE SCALE GENOMIC DNA]</scope>
    <source>
        <strain evidence="4">Ec32 / CCAP1310/4</strain>
    </source>
</reference>
<name>D7FRN3_ECTSI</name>
<organism evidence="3 4">
    <name type="scientific">Ectocarpus siliculosus</name>
    <name type="common">Brown alga</name>
    <name type="synonym">Conferva siliculosa</name>
    <dbReference type="NCBI Taxonomy" id="2880"/>
    <lineage>
        <taxon>Eukaryota</taxon>
        <taxon>Sar</taxon>
        <taxon>Stramenopiles</taxon>
        <taxon>Ochrophyta</taxon>
        <taxon>PX clade</taxon>
        <taxon>Phaeophyceae</taxon>
        <taxon>Ectocarpales</taxon>
        <taxon>Ectocarpaceae</taxon>
        <taxon>Ectocarpus</taxon>
    </lineage>
</organism>
<dbReference type="Pfam" id="PF00240">
    <property type="entry name" value="ubiquitin"/>
    <property type="match status" value="1"/>
</dbReference>
<feature type="region of interest" description="Disordered" evidence="1">
    <location>
        <begin position="441"/>
        <end position="485"/>
    </location>
</feature>
<proteinExistence type="predicted"/>
<gene>
    <name evidence="3" type="ORF">Esi_0216_0050</name>
</gene>
<feature type="compositionally biased region" description="Low complexity" evidence="1">
    <location>
        <begin position="522"/>
        <end position="533"/>
    </location>
</feature>
<dbReference type="AlphaFoldDB" id="D7FRN3"/>
<evidence type="ECO:0000259" key="2">
    <source>
        <dbReference type="PROSITE" id="PS50053"/>
    </source>
</evidence>
<dbReference type="EMBL" id="FN649751">
    <property type="protein sequence ID" value="CBJ30824.1"/>
    <property type="molecule type" value="Genomic_DNA"/>
</dbReference>
<keyword evidence="4" id="KW-1185">Reference proteome</keyword>
<dbReference type="InParanoid" id="D7FRN3"/>
<protein>
    <recommendedName>
        <fullName evidence="2">Ubiquitin-like domain-containing protein</fullName>
    </recommendedName>
</protein>
<feature type="region of interest" description="Disordered" evidence="1">
    <location>
        <begin position="338"/>
        <end position="426"/>
    </location>
</feature>
<sequence length="632" mass="65017">MVRLPNTATFGELLARAREKRHGALELEGPVYGRDGELDTTLRDGWVRNSCKVDGTLHIGLAVVVSFPRGSQRSLSLTMGPGATIGDVKQRICVDHGIVPSRQGLMICGGAQRLGANVTLKECCVWGVPVGGFSPKGWGELRLELHVAECTTRNSLQVAMRDSSQGWSASEFRGAVGVGLPSRGTDVLRSPSQPSHLTPSPPVAATYVPQNNEGSSLTTPSSLHRNGASTVETRPTVEHGSGPYSTVMFALSPSGRALTLTMAPTATVLDAKTQVAAFEGVSPCRQRLLWRGILMEPDGALLRRLGARGGDTLIVGYRVGPGAPPEVMRPVVELEGNAAGDDDAQNADAAISPTHSPSHHRPCGAQRGTVDSSGSSNIDGGIPEQGTSGVESAAAVADGDENNDVVAPDGGGGDGGGGGSGMDVDEPAGAWVNVVRNGGVDVVDGAQRGSGSGEAEQDGNASGATSSPPSEARSGSEKSGGQRAWWAKRMATRSLKGSRSSNEQGWGATGATAALRGAVGASSLSASTPSADSTNNSADTRRVRVSPTPAVPVHQNATHGVDRAGVRILRGIGAGGASSMYDSPPSSAAARRQQRFIPSVGRPKLKVWARWKYGRRVPTPPVPHAGDGGGRG</sequence>
<feature type="domain" description="Ubiquitin-like" evidence="2">
    <location>
        <begin position="254"/>
        <end position="322"/>
    </location>
</feature>
<dbReference type="InterPro" id="IPR029071">
    <property type="entry name" value="Ubiquitin-like_domsf"/>
</dbReference>
<accession>D7FRN3</accession>